<name>I0L5M8_9ACTN</name>
<proteinExistence type="predicted"/>
<keyword evidence="1" id="KW-0472">Membrane</keyword>
<dbReference type="Proteomes" id="UP000003448">
    <property type="component" value="Unassembled WGS sequence"/>
</dbReference>
<comment type="caution">
    <text evidence="2">The sequence shown here is derived from an EMBL/GenBank/DDBJ whole genome shotgun (WGS) entry which is preliminary data.</text>
</comment>
<keyword evidence="1" id="KW-1133">Transmembrane helix</keyword>
<dbReference type="EMBL" id="CAIE01000031">
    <property type="protein sequence ID" value="CCH19125.1"/>
    <property type="molecule type" value="Genomic_DNA"/>
</dbReference>
<evidence type="ECO:0000313" key="2">
    <source>
        <dbReference type="EMBL" id="CCH19125.1"/>
    </source>
</evidence>
<protein>
    <submittedName>
        <fullName evidence="2">Uncharacterized protein</fullName>
    </submittedName>
</protein>
<evidence type="ECO:0000256" key="1">
    <source>
        <dbReference type="SAM" id="Phobius"/>
    </source>
</evidence>
<organism evidence="2 3">
    <name type="scientific">Micromonospora lupini str. Lupac 08</name>
    <dbReference type="NCBI Taxonomy" id="1150864"/>
    <lineage>
        <taxon>Bacteria</taxon>
        <taxon>Bacillati</taxon>
        <taxon>Actinomycetota</taxon>
        <taxon>Actinomycetes</taxon>
        <taxon>Micromonosporales</taxon>
        <taxon>Micromonosporaceae</taxon>
        <taxon>Micromonospora</taxon>
    </lineage>
</organism>
<keyword evidence="1" id="KW-0812">Transmembrane</keyword>
<dbReference type="STRING" id="1150864.MILUP08_44042"/>
<gene>
    <name evidence="2" type="ORF">MILUP08_44042</name>
</gene>
<evidence type="ECO:0000313" key="3">
    <source>
        <dbReference type="Proteomes" id="UP000003448"/>
    </source>
</evidence>
<sequence length="35" mass="3933">MARAFRLLPWILLVIYVVLPAIVIAGVVAVVRFRP</sequence>
<accession>I0L5M8</accession>
<feature type="transmembrane region" description="Helical" evidence="1">
    <location>
        <begin position="7"/>
        <end position="31"/>
    </location>
</feature>
<dbReference type="AlphaFoldDB" id="I0L5M8"/>
<reference evidence="3" key="1">
    <citation type="journal article" date="2012" name="J. Bacteriol.">
        <title>Genome Sequence of Micromonospora lupini Lupac 08, Isolated from Root Nodules of Lupinus angustifolius.</title>
        <authorList>
            <person name="Alonso-Vega P."/>
            <person name="Normand P."/>
            <person name="Bacigalupe R."/>
            <person name="Pujic P."/>
            <person name="Lajus A."/>
            <person name="Vallenet D."/>
            <person name="Carro L."/>
            <person name="Coll P."/>
            <person name="Trujillo M.E."/>
        </authorList>
    </citation>
    <scope>NUCLEOTIDE SEQUENCE [LARGE SCALE GENOMIC DNA]</scope>
    <source>
        <strain evidence="3">Lupac 08</strain>
    </source>
</reference>
<keyword evidence="3" id="KW-1185">Reference proteome</keyword>